<dbReference type="InterPro" id="IPR055431">
    <property type="entry name" value="RsgI_M"/>
</dbReference>
<comment type="subcellular location">
    <subcellularLocation>
        <location evidence="1">Cell membrane</location>
        <topology evidence="1">Single-pass membrane protein</topology>
    </subcellularLocation>
</comment>
<gene>
    <name evidence="9" type="ORF">ACFQPF_04420</name>
</gene>
<keyword evidence="4 7" id="KW-1133">Transmembrane helix</keyword>
<dbReference type="InterPro" id="IPR024449">
    <property type="entry name" value="Anti-sigma_RsgI_N"/>
</dbReference>
<comment type="caution">
    <text evidence="9">The sequence shown here is derived from an EMBL/GenBank/DDBJ whole genome shotgun (WGS) entry which is preliminary data.</text>
</comment>
<evidence type="ECO:0000256" key="3">
    <source>
        <dbReference type="ARBA" id="ARBA00022692"/>
    </source>
</evidence>
<protein>
    <recommendedName>
        <fullName evidence="8">RsgI N-terminal anti-sigma domain-containing protein</fullName>
    </recommendedName>
</protein>
<dbReference type="RefSeq" id="WP_379746965.1">
    <property type="nucleotide sequence ID" value="NZ_JBHTCP010000009.1"/>
</dbReference>
<keyword evidence="3 7" id="KW-0812">Transmembrane</keyword>
<reference evidence="10" key="1">
    <citation type="journal article" date="2019" name="Int. J. Syst. Evol. Microbiol.">
        <title>The Global Catalogue of Microorganisms (GCM) 10K type strain sequencing project: providing services to taxonomists for standard genome sequencing and annotation.</title>
        <authorList>
            <consortium name="The Broad Institute Genomics Platform"/>
            <consortium name="The Broad Institute Genome Sequencing Center for Infectious Disease"/>
            <person name="Wu L."/>
            <person name="Ma J."/>
        </authorList>
    </citation>
    <scope>NUCLEOTIDE SEQUENCE [LARGE SCALE GENOMIC DNA]</scope>
    <source>
        <strain evidence="10">NBRC 106396</strain>
    </source>
</reference>
<feature type="transmembrane region" description="Helical" evidence="7">
    <location>
        <begin position="53"/>
        <end position="71"/>
    </location>
</feature>
<dbReference type="Proteomes" id="UP001596549">
    <property type="component" value="Unassembled WGS sequence"/>
</dbReference>
<accession>A0ABW2NKG0</accession>
<dbReference type="PROSITE" id="PS51849">
    <property type="entry name" value="RSGI_N"/>
    <property type="match status" value="1"/>
</dbReference>
<sequence>MKTGIVMEISKGKAVLLTKEGTFVTYRIPKGKNPKLGHEYAFDFFRDPYRYQFLFPSFSISLAAVLTFILYHGSMPLSRAETVAAYISFDVNPSLEAAVDQDLRILSVTALNTDAEEAVKRIGDVKGYTLSQFAEELMMDFEREGYLAPNRELMITAAKTKDASSAANEKIERSVKAIAEKTKERHHLAVSFASAPIKTRNEAKKKGITAGKFTLYLHAKKKNHKITVRQAEKMTVTQLKTEAARVKKREVVRAEEVEIPVSVKKETPKRTNAIKFQTSTEKQKVREFKQHAERFPLQNKQNKQKKDKNLQKKSVVKIKVRGPVQTSTIKRSEKNHVHKGKGKEKRKEKSVR</sequence>
<dbReference type="EMBL" id="JBHTCP010000009">
    <property type="protein sequence ID" value="MFC7370911.1"/>
    <property type="molecule type" value="Genomic_DNA"/>
</dbReference>
<evidence type="ECO:0000259" key="8">
    <source>
        <dbReference type="PROSITE" id="PS51849"/>
    </source>
</evidence>
<keyword evidence="10" id="KW-1185">Reference proteome</keyword>
<evidence type="ECO:0000256" key="6">
    <source>
        <dbReference type="SAM" id="MobiDB-lite"/>
    </source>
</evidence>
<evidence type="ECO:0000256" key="5">
    <source>
        <dbReference type="ARBA" id="ARBA00023136"/>
    </source>
</evidence>
<proteinExistence type="predicted"/>
<keyword evidence="2" id="KW-1003">Cell membrane</keyword>
<evidence type="ECO:0000313" key="9">
    <source>
        <dbReference type="EMBL" id="MFC7370911.1"/>
    </source>
</evidence>
<evidence type="ECO:0000256" key="1">
    <source>
        <dbReference type="ARBA" id="ARBA00004162"/>
    </source>
</evidence>
<keyword evidence="5 7" id="KW-0472">Membrane</keyword>
<name>A0ABW2NKG0_9BACL</name>
<evidence type="ECO:0000313" key="10">
    <source>
        <dbReference type="Proteomes" id="UP001596549"/>
    </source>
</evidence>
<dbReference type="Pfam" id="PF12791">
    <property type="entry name" value="RsgI_N"/>
    <property type="match status" value="1"/>
</dbReference>
<evidence type="ECO:0000256" key="2">
    <source>
        <dbReference type="ARBA" id="ARBA00022475"/>
    </source>
</evidence>
<evidence type="ECO:0000256" key="7">
    <source>
        <dbReference type="SAM" id="Phobius"/>
    </source>
</evidence>
<organism evidence="9 10">
    <name type="scientific">Fictibacillus iocasae</name>
    <dbReference type="NCBI Taxonomy" id="2715437"/>
    <lineage>
        <taxon>Bacteria</taxon>
        <taxon>Bacillati</taxon>
        <taxon>Bacillota</taxon>
        <taxon>Bacilli</taxon>
        <taxon>Bacillales</taxon>
        <taxon>Fictibacillaceae</taxon>
        <taxon>Fictibacillus</taxon>
    </lineage>
</organism>
<feature type="domain" description="RsgI N-terminal anti-sigma" evidence="8">
    <location>
        <begin position="2"/>
        <end position="51"/>
    </location>
</feature>
<feature type="region of interest" description="Disordered" evidence="6">
    <location>
        <begin position="292"/>
        <end position="352"/>
    </location>
</feature>
<dbReference type="Pfam" id="PF23750">
    <property type="entry name" value="RsgI_M"/>
    <property type="match status" value="1"/>
</dbReference>
<evidence type="ECO:0000256" key="4">
    <source>
        <dbReference type="ARBA" id="ARBA00022989"/>
    </source>
</evidence>